<keyword evidence="3" id="KW-1185">Reference proteome</keyword>
<reference evidence="2 3" key="1">
    <citation type="journal article" date="2023" name="Front. Microbiol.">
        <title>Ralstonia chuxiongensis sp. nov., Ralstonia mojiangensis sp. nov., and Ralstonia soli sp. nov., isolated from tobacco fields, are three novel species in the family Burkholderiaceae.</title>
        <authorList>
            <person name="Lu C.H."/>
            <person name="Zhang Y.Y."/>
            <person name="Jiang N."/>
            <person name="Chen W."/>
            <person name="Shao X."/>
            <person name="Zhao Z.M."/>
            <person name="Lu W.L."/>
            <person name="Hu X."/>
            <person name="Xi Y.X."/>
            <person name="Zou S.Y."/>
            <person name="Wei Q.J."/>
            <person name="Lin Z.L."/>
            <person name="Gong L."/>
            <person name="Gai X.T."/>
            <person name="Zhang L.Q."/>
            <person name="Li J.Y."/>
            <person name="Jin Y."/>
            <person name="Xia Z.Y."/>
        </authorList>
    </citation>
    <scope>NUCLEOTIDE SEQUENCE [LARGE SCALE GENOMIC DNA]</scope>
    <source>
        <strain evidence="2 3">22TCJT01-1</strain>
    </source>
</reference>
<evidence type="ECO:0000313" key="2">
    <source>
        <dbReference type="EMBL" id="MCT7310083.1"/>
    </source>
</evidence>
<keyword evidence="1" id="KW-0732">Signal</keyword>
<organism evidence="2 3">
    <name type="scientific">Ralstonia mojiangensis</name>
    <dbReference type="NCBI Taxonomy" id="2953895"/>
    <lineage>
        <taxon>Bacteria</taxon>
        <taxon>Pseudomonadati</taxon>
        <taxon>Pseudomonadota</taxon>
        <taxon>Betaproteobacteria</taxon>
        <taxon>Burkholderiales</taxon>
        <taxon>Burkholderiaceae</taxon>
        <taxon>Ralstonia</taxon>
    </lineage>
</organism>
<feature type="chain" id="PRO_5045720976" evidence="1">
    <location>
        <begin position="31"/>
        <end position="188"/>
    </location>
</feature>
<comment type="caution">
    <text evidence="2">The sequence shown here is derived from an EMBL/GenBank/DDBJ whole genome shotgun (WGS) entry which is preliminary data.</text>
</comment>
<sequence>MRKSRFVDIVRAVAGLIAATLGIAASAATAFDEMSGQLERISSCDVSMFPVNKRGEVILAGFVKDLAGAGVRSRHTGTPPEDQTTYMLPRAIKVFGQPVTKIDDLNPPFVKIEFDMSADELLAAINRTTGETFIKNPGLYELITKKRFLVAGKKYPFERNIYIQGSGAKKSTYICRYDDTDPNAQGDA</sequence>
<proteinExistence type="predicted"/>
<feature type="signal peptide" evidence="1">
    <location>
        <begin position="1"/>
        <end position="30"/>
    </location>
</feature>
<evidence type="ECO:0000256" key="1">
    <source>
        <dbReference type="SAM" id="SignalP"/>
    </source>
</evidence>
<dbReference type="Proteomes" id="UP001164420">
    <property type="component" value="Unassembled WGS sequence"/>
</dbReference>
<protein>
    <submittedName>
        <fullName evidence="2">Uncharacterized protein</fullName>
    </submittedName>
</protein>
<name>A0ABT2L5T5_9RALS</name>
<gene>
    <name evidence="2" type="ORF">N5J06_03950</name>
</gene>
<accession>A0ABT2L5T5</accession>
<evidence type="ECO:0000313" key="3">
    <source>
        <dbReference type="Proteomes" id="UP001164420"/>
    </source>
</evidence>
<dbReference type="RefSeq" id="WP_260784675.1">
    <property type="nucleotide sequence ID" value="NZ_JAOCQI010000001.1"/>
</dbReference>
<dbReference type="EMBL" id="JAOCQI010000001">
    <property type="protein sequence ID" value="MCT7310083.1"/>
    <property type="molecule type" value="Genomic_DNA"/>
</dbReference>